<evidence type="ECO:0000256" key="1">
    <source>
        <dbReference type="PIRSR" id="PIRSR000915-1"/>
    </source>
</evidence>
<dbReference type="OrthoDB" id="413953at2759"/>
<dbReference type="GO" id="GO:0046872">
    <property type="term" value="F:metal ion binding"/>
    <property type="evidence" value="ECO:0007669"/>
    <property type="project" value="UniProtKB-KW"/>
</dbReference>
<dbReference type="Pfam" id="PF13344">
    <property type="entry name" value="Hydrolase_6"/>
    <property type="match status" value="1"/>
</dbReference>
<protein>
    <submittedName>
        <fullName evidence="5">Glycerol-3-phosphate phosphatase</fullName>
    </submittedName>
</protein>
<dbReference type="GeneID" id="107220677"/>
<dbReference type="PIRSF" id="PIRSF000915">
    <property type="entry name" value="PGP-type_phosphatase"/>
    <property type="match status" value="1"/>
</dbReference>
<gene>
    <name evidence="5" type="primary">LOC107220677</name>
</gene>
<dbReference type="Proteomes" id="UP000829291">
    <property type="component" value="Chromosome 4"/>
</dbReference>
<proteinExistence type="predicted"/>
<evidence type="ECO:0000313" key="5">
    <source>
        <dbReference type="RefSeq" id="XP_015514840.1"/>
    </source>
</evidence>
<name>A0A6J0BJI2_NEOLC</name>
<dbReference type="RefSeq" id="XP_015514840.1">
    <property type="nucleotide sequence ID" value="XM_015659354.2"/>
</dbReference>
<sequence>MSDLADLSLQNSGSAKKPQDLRQFTTQELYNFLDSFDTILSDCDGVLWNCHTPIPGALATLKELQDKGKNVYFVSNNSTLSMKDFLKKLHTQGFPARKEQIIIPSLVVVWYLKSIDFKGEAYVVGTDPFKNVLRENGIKVAPPEPDSVKEDLAEVVKALQDVPSIKAIIHDFEPNYSWMKIMRSIVSLRRDDCLYIAAALDNKVAVGAEHPLLGTKVFTDIVSEFSGREPTLTGKPSKLLKQYVYKNCSIADPERCIFVGDTIQQDMGFAKLCGFKKLFVSSGVTSLEEVLKEEHLRPELYIPSIGGLLPLLKNLPPEDARAGRKPQ</sequence>
<comment type="cofactor">
    <cofactor evidence="3">
        <name>Mg(2+)</name>
        <dbReference type="ChEBI" id="CHEBI:18420"/>
    </cofactor>
    <text evidence="3">Divalent metal ions. Mg(2+) is the most effective.</text>
</comment>
<dbReference type="InterPro" id="IPR036412">
    <property type="entry name" value="HAD-like_sf"/>
</dbReference>
<feature type="active site" description="Nucleophile" evidence="1">
    <location>
        <position position="42"/>
    </location>
</feature>
<dbReference type="InterPro" id="IPR023214">
    <property type="entry name" value="HAD_sf"/>
</dbReference>
<dbReference type="PANTHER" id="PTHR19288">
    <property type="entry name" value="4-NITROPHENYLPHOSPHATASE-RELATED"/>
    <property type="match status" value="1"/>
</dbReference>
<dbReference type="FunCoup" id="A0A6J0BJI2">
    <property type="interactions" value="214"/>
</dbReference>
<dbReference type="NCBIfam" id="TIGR01460">
    <property type="entry name" value="HAD-SF-IIA"/>
    <property type="match status" value="1"/>
</dbReference>
<accession>A0A6J0BJI2</accession>
<evidence type="ECO:0000256" key="2">
    <source>
        <dbReference type="PIRSR" id="PIRSR000915-2"/>
    </source>
</evidence>
<dbReference type="SUPFAM" id="SSF56784">
    <property type="entry name" value="HAD-like"/>
    <property type="match status" value="1"/>
</dbReference>
<feature type="binding site" evidence="3">
    <location>
        <position position="44"/>
    </location>
    <ligand>
        <name>Mg(2+)</name>
        <dbReference type="ChEBI" id="CHEBI:18420"/>
    </ligand>
</feature>
<dbReference type="PANTHER" id="PTHR19288:SF4">
    <property type="entry name" value="RE04130P-RELATED"/>
    <property type="match status" value="1"/>
</dbReference>
<dbReference type="Gene3D" id="3.40.50.1000">
    <property type="entry name" value="HAD superfamily/HAD-like"/>
    <property type="match status" value="2"/>
</dbReference>
<feature type="binding site" evidence="2">
    <location>
        <position position="235"/>
    </location>
    <ligand>
        <name>substrate</name>
    </ligand>
</feature>
<feature type="active site" description="Proton donor" evidence="1">
    <location>
        <position position="44"/>
    </location>
</feature>
<dbReference type="InParanoid" id="A0A6J0BJI2"/>
<feature type="binding site" evidence="2">
    <location>
        <begin position="75"/>
        <end position="77"/>
    </location>
    <ligand>
        <name>substrate</name>
    </ligand>
</feature>
<dbReference type="GO" id="GO:0016791">
    <property type="term" value="F:phosphatase activity"/>
    <property type="evidence" value="ECO:0007669"/>
    <property type="project" value="TreeGrafter"/>
</dbReference>
<keyword evidence="3" id="KW-0460">Magnesium</keyword>
<keyword evidence="4" id="KW-1185">Reference proteome</keyword>
<dbReference type="InterPro" id="IPR006357">
    <property type="entry name" value="HAD-SF_hydro_IIA"/>
</dbReference>
<dbReference type="AlphaFoldDB" id="A0A6J0BJI2"/>
<keyword evidence="3" id="KW-0479">Metal-binding</keyword>
<evidence type="ECO:0000256" key="3">
    <source>
        <dbReference type="PIRSR" id="PIRSR000915-3"/>
    </source>
</evidence>
<feature type="binding site" evidence="3">
    <location>
        <position position="42"/>
    </location>
    <ligand>
        <name>Mg(2+)</name>
        <dbReference type="ChEBI" id="CHEBI:18420"/>
    </ligand>
</feature>
<organism evidence="5">
    <name type="scientific">Neodiprion lecontei</name>
    <name type="common">Redheaded pine sawfly</name>
    <dbReference type="NCBI Taxonomy" id="441921"/>
    <lineage>
        <taxon>Eukaryota</taxon>
        <taxon>Metazoa</taxon>
        <taxon>Ecdysozoa</taxon>
        <taxon>Arthropoda</taxon>
        <taxon>Hexapoda</taxon>
        <taxon>Insecta</taxon>
        <taxon>Pterygota</taxon>
        <taxon>Neoptera</taxon>
        <taxon>Endopterygota</taxon>
        <taxon>Hymenoptera</taxon>
        <taxon>Tenthredinoidea</taxon>
        <taxon>Diprionidae</taxon>
        <taxon>Diprioninae</taxon>
        <taxon>Neodiprion</taxon>
    </lineage>
</organism>
<dbReference type="Pfam" id="PF13242">
    <property type="entry name" value="Hydrolase_like"/>
    <property type="match status" value="1"/>
</dbReference>
<feature type="binding site" evidence="3">
    <location>
        <position position="261"/>
    </location>
    <ligand>
        <name>Mg(2+)</name>
        <dbReference type="ChEBI" id="CHEBI:18420"/>
    </ligand>
</feature>
<evidence type="ECO:0000313" key="4">
    <source>
        <dbReference type="Proteomes" id="UP000829291"/>
    </source>
</evidence>
<dbReference type="KEGG" id="nlo:107220677"/>
<dbReference type="GO" id="GO:0005737">
    <property type="term" value="C:cytoplasm"/>
    <property type="evidence" value="ECO:0007669"/>
    <property type="project" value="TreeGrafter"/>
</dbReference>
<reference evidence="5" key="1">
    <citation type="submission" date="2025-08" db="UniProtKB">
        <authorList>
            <consortium name="RefSeq"/>
        </authorList>
    </citation>
    <scope>IDENTIFICATION</scope>
    <source>
        <tissue evidence="5">Thorax and Abdomen</tissue>
    </source>
</reference>